<dbReference type="InterPro" id="IPR007329">
    <property type="entry name" value="FMN-bd"/>
</dbReference>
<protein>
    <recommendedName>
        <fullName evidence="2">FMN-binding domain-containing protein</fullName>
    </recommendedName>
</protein>
<evidence type="ECO:0000256" key="1">
    <source>
        <dbReference type="SAM" id="SignalP"/>
    </source>
</evidence>
<dbReference type="Pfam" id="PF04205">
    <property type="entry name" value="FMN_bind"/>
    <property type="match status" value="1"/>
</dbReference>
<dbReference type="OrthoDB" id="90011at2"/>
<name>E4L731_9FIRM</name>
<feature type="signal peptide" evidence="1">
    <location>
        <begin position="1"/>
        <end position="18"/>
    </location>
</feature>
<dbReference type="PROSITE" id="PS51257">
    <property type="entry name" value="PROKAR_LIPOPROTEIN"/>
    <property type="match status" value="1"/>
</dbReference>
<evidence type="ECO:0000313" key="4">
    <source>
        <dbReference type="Proteomes" id="UP000004594"/>
    </source>
</evidence>
<dbReference type="SMART" id="SM00900">
    <property type="entry name" value="FMN_bind"/>
    <property type="match status" value="1"/>
</dbReference>
<evidence type="ECO:0000313" key="3">
    <source>
        <dbReference type="EMBL" id="EFR43305.1"/>
    </source>
</evidence>
<dbReference type="Gene3D" id="3.90.1010.20">
    <property type="match status" value="1"/>
</dbReference>
<dbReference type="Proteomes" id="UP000004594">
    <property type="component" value="Unassembled WGS sequence"/>
</dbReference>
<evidence type="ECO:0000259" key="2">
    <source>
        <dbReference type="SMART" id="SM00900"/>
    </source>
</evidence>
<feature type="chain" id="PRO_5039535872" description="FMN-binding domain-containing protein" evidence="1">
    <location>
        <begin position="19"/>
        <end position="159"/>
    </location>
</feature>
<gene>
    <name evidence="3" type="ORF">HMPREF9220_1323</name>
</gene>
<keyword evidence="1" id="KW-0732">Signal</keyword>
<dbReference type="AlphaFoldDB" id="E4L731"/>
<organism evidence="3 4">
    <name type="scientific">Dialister micraerophilus UPII 345-E</name>
    <dbReference type="NCBI Taxonomy" id="910314"/>
    <lineage>
        <taxon>Bacteria</taxon>
        <taxon>Bacillati</taxon>
        <taxon>Bacillota</taxon>
        <taxon>Negativicutes</taxon>
        <taxon>Veillonellales</taxon>
        <taxon>Veillonellaceae</taxon>
        <taxon>Dialister</taxon>
    </lineage>
</organism>
<dbReference type="EMBL" id="AENT01000001">
    <property type="protein sequence ID" value="EFR43305.1"/>
    <property type="molecule type" value="Genomic_DNA"/>
</dbReference>
<dbReference type="GO" id="GO:0010181">
    <property type="term" value="F:FMN binding"/>
    <property type="evidence" value="ECO:0007669"/>
    <property type="project" value="InterPro"/>
</dbReference>
<dbReference type="GO" id="GO:0016020">
    <property type="term" value="C:membrane"/>
    <property type="evidence" value="ECO:0007669"/>
    <property type="project" value="InterPro"/>
</dbReference>
<reference evidence="3 4" key="1">
    <citation type="submission" date="2010-11" db="EMBL/GenBank/DDBJ databases">
        <authorList>
            <person name="Durkin A.S."/>
            <person name="Madupu R."/>
            <person name="Torralba M."/>
            <person name="Gillis M."/>
            <person name="Methe B."/>
            <person name="Sutton G."/>
            <person name="Nelson K.E."/>
        </authorList>
    </citation>
    <scope>NUCLEOTIDE SEQUENCE [LARGE SCALE GENOMIC DNA]</scope>
    <source>
        <strain evidence="3 4">UPII 345-E</strain>
    </source>
</reference>
<feature type="domain" description="FMN-binding" evidence="2">
    <location>
        <begin position="63"/>
        <end position="158"/>
    </location>
</feature>
<accession>E4L731</accession>
<comment type="caution">
    <text evidence="3">The sequence shown here is derived from an EMBL/GenBank/DDBJ whole genome shotgun (WGS) entry which is preliminary data.</text>
</comment>
<dbReference type="eggNOG" id="COG4939">
    <property type="taxonomic scope" value="Bacteria"/>
</dbReference>
<dbReference type="RefSeq" id="WP_007553606.1">
    <property type="nucleotide sequence ID" value="NZ_AENT01000001.1"/>
</dbReference>
<proteinExistence type="predicted"/>
<sequence length="159" mass="17142">MKKYTLLLMASALAIASAGCGNNDSAKPENENEKNVLNNTKEILEKAKDGTYTGTSSPDNRGGIGKLTVTIKDHKIADVQFEGIQKDGTVKGEDYGKTNGEIENKAFYNKAQAAVKANGEYAQALLQKQEISKVDGISGATISYKQFLEAAQDAFEKMK</sequence>